<keyword evidence="2 5" id="KW-0812">Transmembrane</keyword>
<evidence type="ECO:0000256" key="2">
    <source>
        <dbReference type="ARBA" id="ARBA00022692"/>
    </source>
</evidence>
<dbReference type="EMBL" id="KZ821281">
    <property type="protein sequence ID" value="PYH40599.1"/>
    <property type="molecule type" value="Genomic_DNA"/>
</dbReference>
<dbReference type="Pfam" id="PF05978">
    <property type="entry name" value="UNC-93"/>
    <property type="match status" value="1"/>
</dbReference>
<evidence type="ECO:0000256" key="3">
    <source>
        <dbReference type="ARBA" id="ARBA00022989"/>
    </source>
</evidence>
<feature type="transmembrane region" description="Helical" evidence="5">
    <location>
        <begin position="337"/>
        <end position="356"/>
    </location>
</feature>
<feature type="transmembrane region" description="Helical" evidence="5">
    <location>
        <begin position="145"/>
        <end position="166"/>
    </location>
</feature>
<gene>
    <name evidence="6" type="ORF">BP01DRAFT_361102</name>
</gene>
<keyword evidence="4 5" id="KW-0472">Membrane</keyword>
<feature type="transmembrane region" description="Helical" evidence="5">
    <location>
        <begin position="90"/>
        <end position="109"/>
    </location>
</feature>
<dbReference type="Gene3D" id="1.20.1250.20">
    <property type="entry name" value="MFS general substrate transporter like domains"/>
    <property type="match status" value="2"/>
</dbReference>
<protein>
    <submittedName>
        <fullName evidence="6">DUF895 domain membrane protein</fullName>
    </submittedName>
</protein>
<dbReference type="GeneID" id="37077295"/>
<feature type="transmembrane region" description="Helical" evidence="5">
    <location>
        <begin position="307"/>
        <end position="325"/>
    </location>
</feature>
<dbReference type="OrthoDB" id="196103at2759"/>
<feature type="transmembrane region" description="Helical" evidence="5">
    <location>
        <begin position="270"/>
        <end position="287"/>
    </location>
</feature>
<dbReference type="PANTHER" id="PTHR23294:SF59">
    <property type="entry name" value="UNC93-LIKE PROTEIN C922.05C"/>
    <property type="match status" value="1"/>
</dbReference>
<dbReference type="InterPro" id="IPR051617">
    <property type="entry name" value="UNC-93-like_regulator"/>
</dbReference>
<evidence type="ECO:0000256" key="4">
    <source>
        <dbReference type="ARBA" id="ARBA00023136"/>
    </source>
</evidence>
<dbReference type="AlphaFoldDB" id="A0A318Z111"/>
<dbReference type="GO" id="GO:0016020">
    <property type="term" value="C:membrane"/>
    <property type="evidence" value="ECO:0007669"/>
    <property type="project" value="UniProtKB-SubCell"/>
</dbReference>
<accession>A0A318Z111</accession>
<dbReference type="PANTHER" id="PTHR23294">
    <property type="entry name" value="ET TRANSLATION PRODUCT-RELATED"/>
    <property type="match status" value="1"/>
</dbReference>
<feature type="transmembrane region" description="Helical" evidence="5">
    <location>
        <begin position="116"/>
        <end position="139"/>
    </location>
</feature>
<dbReference type="RefSeq" id="XP_025426581.1">
    <property type="nucleotide sequence ID" value="XM_025576067.1"/>
</dbReference>
<feature type="transmembrane region" description="Helical" evidence="5">
    <location>
        <begin position="178"/>
        <end position="196"/>
    </location>
</feature>
<feature type="transmembrane region" description="Helical" evidence="5">
    <location>
        <begin position="46"/>
        <end position="70"/>
    </location>
</feature>
<sequence>MSTANEGVQPADKEAAPIAEIHSVHGTPDLPTGWMYRQRRIFGFRIPWYASPSVQLGFVAFVCFLCPGMFNALGGMGGGGKTDATLADNMNTALYSTFAVFGFFGGTFVNKLGVKWTLAFGGIGYCIYAISLLVSVHASVAGFNIFAGVFLGLCAGLLWTAQGTIMISYPDEKQKGKYFAWFWGIFNMGAVIGSLIPLGQNIHVTSNKTVSDGTYIGFIVLMFVGALLALCLCNASDIVRRDGSRVVLMKHPSWQSELLGLWETLRFEPFVVLLFPMFFTSNWFYVYQQNSVNGAHFDTRTKALNNLLYYLAQIIAAAIWGLLLDVQRLRRSVRARITWVVLFVLTFAIWGGGYAYEKTYTRADTASEDFVSTDWSTSGYVGPMFLYFFYGFYDAAWQASIYWFMGALSNSGRRSANYVGLYKGIQSCGAAVMNNLDARKVSYKTEFISNWVLLAGSLVIAAPIIFFKIRDHIDIETDLAGTDETIADVLPANHPEKVGA</sequence>
<keyword evidence="7" id="KW-1185">Reference proteome</keyword>
<comment type="subcellular location">
    <subcellularLocation>
        <location evidence="1">Membrane</location>
        <topology evidence="1">Multi-pass membrane protein</topology>
    </subcellularLocation>
</comment>
<feature type="transmembrane region" description="Helical" evidence="5">
    <location>
        <begin position="447"/>
        <end position="467"/>
    </location>
</feature>
<reference evidence="6 7" key="1">
    <citation type="submission" date="2016-12" db="EMBL/GenBank/DDBJ databases">
        <title>The genomes of Aspergillus section Nigri reveals drivers in fungal speciation.</title>
        <authorList>
            <consortium name="DOE Joint Genome Institute"/>
            <person name="Vesth T.C."/>
            <person name="Nybo J."/>
            <person name="Theobald S."/>
            <person name="Brandl J."/>
            <person name="Frisvad J.C."/>
            <person name="Nielsen K.F."/>
            <person name="Lyhne E.K."/>
            <person name="Kogle M.E."/>
            <person name="Kuo A."/>
            <person name="Riley R."/>
            <person name="Clum A."/>
            <person name="Nolan M."/>
            <person name="Lipzen A."/>
            <person name="Salamov A."/>
            <person name="Henrissat B."/>
            <person name="Wiebenga A."/>
            <person name="De Vries R.P."/>
            <person name="Grigoriev I.V."/>
            <person name="Mortensen U.H."/>
            <person name="Andersen M.R."/>
            <person name="Baker S.E."/>
        </authorList>
    </citation>
    <scope>NUCLEOTIDE SEQUENCE [LARGE SCALE GENOMIC DNA]</scope>
    <source>
        <strain evidence="6 7">JOP 1030-1</strain>
    </source>
</reference>
<feature type="transmembrane region" description="Helical" evidence="5">
    <location>
        <begin position="216"/>
        <end position="235"/>
    </location>
</feature>
<dbReference type="Proteomes" id="UP000248349">
    <property type="component" value="Unassembled WGS sequence"/>
</dbReference>
<evidence type="ECO:0000313" key="6">
    <source>
        <dbReference type="EMBL" id="PYH40599.1"/>
    </source>
</evidence>
<proteinExistence type="predicted"/>
<organism evidence="6 7">
    <name type="scientific">Aspergillus saccharolyticus JOP 1030-1</name>
    <dbReference type="NCBI Taxonomy" id="1450539"/>
    <lineage>
        <taxon>Eukaryota</taxon>
        <taxon>Fungi</taxon>
        <taxon>Dikarya</taxon>
        <taxon>Ascomycota</taxon>
        <taxon>Pezizomycotina</taxon>
        <taxon>Eurotiomycetes</taxon>
        <taxon>Eurotiomycetidae</taxon>
        <taxon>Eurotiales</taxon>
        <taxon>Aspergillaceae</taxon>
        <taxon>Aspergillus</taxon>
        <taxon>Aspergillus subgen. Circumdati</taxon>
    </lineage>
</organism>
<dbReference type="InterPro" id="IPR036259">
    <property type="entry name" value="MFS_trans_sf"/>
</dbReference>
<keyword evidence="3 5" id="KW-1133">Transmembrane helix</keyword>
<evidence type="ECO:0000256" key="5">
    <source>
        <dbReference type="SAM" id="Phobius"/>
    </source>
</evidence>
<name>A0A318Z111_9EURO</name>
<evidence type="ECO:0000256" key="1">
    <source>
        <dbReference type="ARBA" id="ARBA00004141"/>
    </source>
</evidence>
<dbReference type="SUPFAM" id="SSF103473">
    <property type="entry name" value="MFS general substrate transporter"/>
    <property type="match status" value="1"/>
</dbReference>
<dbReference type="InterPro" id="IPR010291">
    <property type="entry name" value="Ion_channel_UNC-93"/>
</dbReference>
<evidence type="ECO:0000313" key="7">
    <source>
        <dbReference type="Proteomes" id="UP000248349"/>
    </source>
</evidence>